<feature type="transmembrane region" description="Helical" evidence="1">
    <location>
        <begin position="248"/>
        <end position="270"/>
    </location>
</feature>
<dbReference type="Proteomes" id="UP000623467">
    <property type="component" value="Unassembled WGS sequence"/>
</dbReference>
<organism evidence="2 3">
    <name type="scientific">Mycena sanguinolenta</name>
    <dbReference type="NCBI Taxonomy" id="230812"/>
    <lineage>
        <taxon>Eukaryota</taxon>
        <taxon>Fungi</taxon>
        <taxon>Dikarya</taxon>
        <taxon>Basidiomycota</taxon>
        <taxon>Agaricomycotina</taxon>
        <taxon>Agaricomycetes</taxon>
        <taxon>Agaricomycetidae</taxon>
        <taxon>Agaricales</taxon>
        <taxon>Marasmiineae</taxon>
        <taxon>Mycenaceae</taxon>
        <taxon>Mycena</taxon>
    </lineage>
</organism>
<feature type="transmembrane region" description="Helical" evidence="1">
    <location>
        <begin position="149"/>
        <end position="169"/>
    </location>
</feature>
<gene>
    <name evidence="2" type="ORF">MSAN_02363000</name>
</gene>
<feature type="transmembrane region" description="Helical" evidence="1">
    <location>
        <begin position="56"/>
        <end position="76"/>
    </location>
</feature>
<keyword evidence="1" id="KW-1133">Transmembrane helix</keyword>
<feature type="transmembrane region" description="Helical" evidence="1">
    <location>
        <begin position="83"/>
        <end position="104"/>
    </location>
</feature>
<feature type="transmembrane region" description="Helical" evidence="1">
    <location>
        <begin position="175"/>
        <end position="197"/>
    </location>
</feature>
<accession>A0A8H7CEL7</accession>
<dbReference type="EMBL" id="JACAZH010000045">
    <property type="protein sequence ID" value="KAF7334764.1"/>
    <property type="molecule type" value="Genomic_DNA"/>
</dbReference>
<proteinExistence type="predicted"/>
<feature type="transmembrane region" description="Helical" evidence="1">
    <location>
        <begin position="17"/>
        <end position="36"/>
    </location>
</feature>
<comment type="caution">
    <text evidence="2">The sequence shown here is derived from an EMBL/GenBank/DDBJ whole genome shotgun (WGS) entry which is preliminary data.</text>
</comment>
<keyword evidence="3" id="KW-1185">Reference proteome</keyword>
<dbReference type="OrthoDB" id="3186354at2759"/>
<keyword evidence="1" id="KW-0472">Membrane</keyword>
<sequence>MFQQPLRSQSCRSVHDITAIFPISASSGTIVSFLLLPLGDCKTWHLPCGLGCPPYGFPHSFTAFTSFSSAAACTYFTRGRIRLSFSLAAIIMFTLSTVTIIISLLQGASAYGTLGLNLPQLQTAGAIVYVTNNIFADLLLIYRCYVIWNTIWITVVPSLLVIATMILGYSIQLKLFFILSLTTNLLVPTLVAGRLWWIIRRIRGPSGAATRRKGRNAMVIILESGLIYSAVVSIHMVYFHYSNPTDEVIFGALGQIVGIVPTLIIVRVGLGVSQNRSADTTMVGTGGMGKMEIGDSSLSFPVQFQNTIVIADGTTTAEPKSPREWVG</sequence>
<reference evidence="2" key="1">
    <citation type="submission" date="2020-05" db="EMBL/GenBank/DDBJ databases">
        <title>Mycena genomes resolve the evolution of fungal bioluminescence.</title>
        <authorList>
            <person name="Tsai I.J."/>
        </authorList>
    </citation>
    <scope>NUCLEOTIDE SEQUENCE</scope>
    <source>
        <strain evidence="2">160909Yilan</strain>
    </source>
</reference>
<evidence type="ECO:0000256" key="1">
    <source>
        <dbReference type="SAM" id="Phobius"/>
    </source>
</evidence>
<keyword evidence="1" id="KW-0812">Transmembrane</keyword>
<name>A0A8H7CEL7_9AGAR</name>
<protein>
    <submittedName>
        <fullName evidence="2">Zn(2)-C6 fungal-type domain-containing protein</fullName>
    </submittedName>
</protein>
<evidence type="ECO:0000313" key="3">
    <source>
        <dbReference type="Proteomes" id="UP000623467"/>
    </source>
</evidence>
<dbReference type="AlphaFoldDB" id="A0A8H7CEL7"/>
<feature type="transmembrane region" description="Helical" evidence="1">
    <location>
        <begin position="124"/>
        <end position="142"/>
    </location>
</feature>
<evidence type="ECO:0000313" key="2">
    <source>
        <dbReference type="EMBL" id="KAF7334764.1"/>
    </source>
</evidence>
<feature type="transmembrane region" description="Helical" evidence="1">
    <location>
        <begin position="218"/>
        <end position="242"/>
    </location>
</feature>